<keyword evidence="8 16" id="KW-0227">DNA damage</keyword>
<dbReference type="FunFam" id="1.10.150.20:FF:000006">
    <property type="entry name" value="DNA ligase"/>
    <property type="match status" value="1"/>
</dbReference>
<evidence type="ECO:0000256" key="15">
    <source>
        <dbReference type="ARBA" id="ARBA00060881"/>
    </source>
</evidence>
<comment type="similarity">
    <text evidence="15">Belongs to the NAD-dependent DNA ligase family. LigA subfamily.</text>
</comment>
<keyword evidence="13" id="KW-0464">Manganese</keyword>
<keyword evidence="6 16" id="KW-0235">DNA replication</keyword>
<dbReference type="FunFam" id="1.10.150.20:FF:000007">
    <property type="entry name" value="DNA ligase"/>
    <property type="match status" value="1"/>
</dbReference>
<dbReference type="GO" id="GO:0006260">
    <property type="term" value="P:DNA replication"/>
    <property type="evidence" value="ECO:0007669"/>
    <property type="project" value="UniProtKB-KW"/>
</dbReference>
<dbReference type="InterPro" id="IPR013839">
    <property type="entry name" value="DNAligase_adenylation"/>
</dbReference>
<dbReference type="Gene3D" id="2.40.50.140">
    <property type="entry name" value="Nucleic acid-binding proteins"/>
    <property type="match status" value="1"/>
</dbReference>
<dbReference type="CDD" id="cd00114">
    <property type="entry name" value="LIGANc"/>
    <property type="match status" value="1"/>
</dbReference>
<evidence type="ECO:0000256" key="13">
    <source>
        <dbReference type="ARBA" id="ARBA00023211"/>
    </source>
</evidence>
<dbReference type="CDD" id="cd17748">
    <property type="entry name" value="BRCT_DNA_ligase_like"/>
    <property type="match status" value="1"/>
</dbReference>
<dbReference type="Gene3D" id="3.40.50.10190">
    <property type="entry name" value="BRCT domain"/>
    <property type="match status" value="1"/>
</dbReference>
<dbReference type="FunFam" id="2.40.50.140:FF:000012">
    <property type="entry name" value="DNA ligase"/>
    <property type="match status" value="1"/>
</dbReference>
<accession>A0A017RV72</accession>
<dbReference type="SMART" id="SM00532">
    <property type="entry name" value="LIGANc"/>
    <property type="match status" value="1"/>
</dbReference>
<evidence type="ECO:0000256" key="8">
    <source>
        <dbReference type="ARBA" id="ARBA00022763"/>
    </source>
</evidence>
<evidence type="ECO:0000256" key="6">
    <source>
        <dbReference type="ARBA" id="ARBA00022705"/>
    </source>
</evidence>
<name>A0A017RV72_9CLOT</name>
<evidence type="ECO:0000259" key="18">
    <source>
        <dbReference type="PROSITE" id="PS50172"/>
    </source>
</evidence>
<dbReference type="HAMAP" id="MF_01588">
    <property type="entry name" value="DNA_ligase_A"/>
    <property type="match status" value="1"/>
</dbReference>
<dbReference type="Pfam" id="PF01653">
    <property type="entry name" value="DNA_ligase_aden"/>
    <property type="match status" value="1"/>
</dbReference>
<keyword evidence="9" id="KW-0862">Zinc</keyword>
<evidence type="ECO:0000256" key="16">
    <source>
        <dbReference type="RuleBase" id="RU000618"/>
    </source>
</evidence>
<dbReference type="GO" id="GO:0005829">
    <property type="term" value="C:cytosol"/>
    <property type="evidence" value="ECO:0007669"/>
    <property type="project" value="TreeGrafter"/>
</dbReference>
<organism evidence="19 20">
    <name type="scientific">Fervidicella metallireducens AeB</name>
    <dbReference type="NCBI Taxonomy" id="1403537"/>
    <lineage>
        <taxon>Bacteria</taxon>
        <taxon>Bacillati</taxon>
        <taxon>Bacillota</taxon>
        <taxon>Clostridia</taxon>
        <taxon>Eubacteriales</taxon>
        <taxon>Clostridiaceae</taxon>
        <taxon>Fervidicella</taxon>
    </lineage>
</organism>
<dbReference type="InterPro" id="IPR033136">
    <property type="entry name" value="DNA_ligase_CS"/>
</dbReference>
<dbReference type="InterPro" id="IPR018239">
    <property type="entry name" value="DNA_ligase_AS"/>
</dbReference>
<keyword evidence="11 16" id="KW-0520">NAD</keyword>
<evidence type="ECO:0000256" key="14">
    <source>
        <dbReference type="ARBA" id="ARBA00034005"/>
    </source>
</evidence>
<dbReference type="PROSITE" id="PS01055">
    <property type="entry name" value="DNA_LIGASE_N1"/>
    <property type="match status" value="1"/>
</dbReference>
<evidence type="ECO:0000256" key="5">
    <source>
        <dbReference type="ARBA" id="ARBA00022598"/>
    </source>
</evidence>
<proteinExistence type="inferred from homology"/>
<feature type="coiled-coil region" evidence="17">
    <location>
        <begin position="3"/>
        <end position="57"/>
    </location>
</feature>
<dbReference type="GO" id="GO:0003911">
    <property type="term" value="F:DNA ligase (NAD+) activity"/>
    <property type="evidence" value="ECO:0007669"/>
    <property type="project" value="UniProtKB-EC"/>
</dbReference>
<comment type="caution">
    <text evidence="19">The sequence shown here is derived from an EMBL/GenBank/DDBJ whole genome shotgun (WGS) entry which is preliminary data.</text>
</comment>
<evidence type="ECO:0000256" key="7">
    <source>
        <dbReference type="ARBA" id="ARBA00022723"/>
    </source>
</evidence>
<dbReference type="SUPFAM" id="SSF50249">
    <property type="entry name" value="Nucleic acid-binding proteins"/>
    <property type="match status" value="1"/>
</dbReference>
<evidence type="ECO:0000313" key="20">
    <source>
        <dbReference type="Proteomes" id="UP000019681"/>
    </source>
</evidence>
<comment type="cofactor">
    <cofactor evidence="1">
        <name>Mg(2+)</name>
        <dbReference type="ChEBI" id="CHEBI:18420"/>
    </cofactor>
</comment>
<dbReference type="Pfam" id="PF03120">
    <property type="entry name" value="OB_DNA_ligase"/>
    <property type="match status" value="1"/>
</dbReference>
<dbReference type="FunFam" id="1.10.287.610:FF:000002">
    <property type="entry name" value="DNA ligase"/>
    <property type="match status" value="1"/>
</dbReference>
<dbReference type="SMART" id="SM00292">
    <property type="entry name" value="BRCT"/>
    <property type="match status" value="1"/>
</dbReference>
<dbReference type="GO" id="GO:0006281">
    <property type="term" value="P:DNA repair"/>
    <property type="evidence" value="ECO:0007669"/>
    <property type="project" value="UniProtKB-KW"/>
</dbReference>
<keyword evidence="7" id="KW-0479">Metal-binding</keyword>
<dbReference type="Pfam" id="PF14520">
    <property type="entry name" value="HHH_5"/>
    <property type="match status" value="1"/>
</dbReference>
<protein>
    <recommendedName>
        <fullName evidence="4 16">DNA ligase</fullName>
        <ecNumber evidence="3 16">6.5.1.2</ecNumber>
    </recommendedName>
</protein>
<dbReference type="Pfam" id="PF12826">
    <property type="entry name" value="HHH_2"/>
    <property type="match status" value="1"/>
</dbReference>
<comment type="function">
    <text evidence="2">DNA ligase that catalyzes the formation of phosphodiester linkages between 5'-phosphoryl and 3'-hydroxyl groups in double-stranded DNA using NAD as a coenzyme and as the energy source for the reaction. It is essential for DNA replication and repair of damaged DNA.</text>
</comment>
<dbReference type="Pfam" id="PF00533">
    <property type="entry name" value="BRCT"/>
    <property type="match status" value="1"/>
</dbReference>
<dbReference type="PROSITE" id="PS50172">
    <property type="entry name" value="BRCT"/>
    <property type="match status" value="1"/>
</dbReference>
<evidence type="ECO:0000256" key="1">
    <source>
        <dbReference type="ARBA" id="ARBA00001946"/>
    </source>
</evidence>
<sequence length="667" mass="75313">DTMEDVKQRIEELRELIEYHNHRYYVLDNPEISDFEYDKLMNELKKLEKEYPQFQSETSPTQRVGGKPLKEFKQVQHVIPMLSLQDVFSFEELREWDNRVKGAVGEVQYVVELKIDGLSVSLLYENGELVRGATRGDGNIGEDVTQNVKTIKSIPLRIKDKSLLEVRGEVYMSKDTFEKLNAQREELEQPTFANPRNAAAGSLRQLDSRIVAERNLDAFIFNIQRYEGTKISTHKEALDYLEDIGFKVSPRRNVCKNIDDVIKVIENIGETRGELPFEIDGVVIKVNELDKREILGTTAKTPRWAAAYKFPAEKKKTKLKDIILQVGRTGAVTPTAVLEPVRIAGSTVSRATLHNEDYIREKDIRIGDYVVIQKAGEIIPEVVEVVFEERTGDEVEFKMPEKCPECGGDVVREDGEAAARCTNISCPAQLKRSIIHFASRDAMNIEGLGPQIINLLLENNLIKNAADLYYLKFEDVINLERMGKKSAQNLINSIQKTKDNDIDKFIFGLGIRFIGSKGAKNLAKAFKSIDNLMKASYEELISVDEIGNKMAESIVSFFKEVHNIELIEKFRSAGLNFELKSKNTDQSEIFKGLTFVLTGTLSKYTRNEAQEIIESLGGKVSSSVSKKTSFVLAGEEAGSKLKKAQELGVKIISEDEFEIMVNEGDKV</sequence>
<keyword evidence="20" id="KW-1185">Reference proteome</keyword>
<dbReference type="EMBL" id="AZQP01000037">
    <property type="protein sequence ID" value="EYE87815.1"/>
    <property type="molecule type" value="Genomic_DNA"/>
</dbReference>
<dbReference type="SUPFAM" id="SSF52113">
    <property type="entry name" value="BRCT domain"/>
    <property type="match status" value="1"/>
</dbReference>
<keyword evidence="10" id="KW-0460">Magnesium</keyword>
<gene>
    <name evidence="19" type="ORF">Q428_11180</name>
</gene>
<keyword evidence="5 16" id="KW-0436">Ligase</keyword>
<evidence type="ECO:0000256" key="12">
    <source>
        <dbReference type="ARBA" id="ARBA00023204"/>
    </source>
</evidence>
<dbReference type="InterPro" id="IPR012340">
    <property type="entry name" value="NA-bd_OB-fold"/>
</dbReference>
<dbReference type="SUPFAM" id="SSF47781">
    <property type="entry name" value="RuvA domain 2-like"/>
    <property type="match status" value="1"/>
</dbReference>
<keyword evidence="17" id="KW-0175">Coiled coil</keyword>
<dbReference type="SMART" id="SM00278">
    <property type="entry name" value="HhH1"/>
    <property type="match status" value="3"/>
</dbReference>
<dbReference type="PIRSF" id="PIRSF001604">
    <property type="entry name" value="LigA"/>
    <property type="match status" value="1"/>
</dbReference>
<dbReference type="FunFam" id="3.30.470.30:FF:000001">
    <property type="entry name" value="DNA ligase"/>
    <property type="match status" value="1"/>
</dbReference>
<dbReference type="InterPro" id="IPR004149">
    <property type="entry name" value="Znf_DNAligase_C4"/>
</dbReference>
<evidence type="ECO:0000256" key="17">
    <source>
        <dbReference type="SAM" id="Coils"/>
    </source>
</evidence>
<dbReference type="PANTHER" id="PTHR23389">
    <property type="entry name" value="CHROMOSOME TRANSMISSION FIDELITY FACTOR 18"/>
    <property type="match status" value="1"/>
</dbReference>
<dbReference type="NCBIfam" id="NF005932">
    <property type="entry name" value="PRK07956.1"/>
    <property type="match status" value="1"/>
</dbReference>
<dbReference type="InterPro" id="IPR010994">
    <property type="entry name" value="RuvA_2-like"/>
</dbReference>
<feature type="domain" description="BRCT" evidence="18">
    <location>
        <begin position="585"/>
        <end position="667"/>
    </location>
</feature>
<evidence type="ECO:0000256" key="10">
    <source>
        <dbReference type="ARBA" id="ARBA00022842"/>
    </source>
</evidence>
<dbReference type="InterPro" id="IPR004150">
    <property type="entry name" value="NAD_DNA_ligase_OB"/>
</dbReference>
<dbReference type="Gene3D" id="1.10.150.20">
    <property type="entry name" value="5' to 3' exonuclease, C-terminal subdomain"/>
    <property type="match status" value="2"/>
</dbReference>
<evidence type="ECO:0000256" key="2">
    <source>
        <dbReference type="ARBA" id="ARBA00004067"/>
    </source>
</evidence>
<evidence type="ECO:0000256" key="4">
    <source>
        <dbReference type="ARBA" id="ARBA00013308"/>
    </source>
</evidence>
<reference evidence="19 20" key="1">
    <citation type="journal article" date="2014" name="Genome Announc.">
        <title>Draft Genome Sequence of Fervidicella metallireducens Strain AeBT, an Iron-Reducing Thermoanaerobe from the Great Artesian Basin.</title>
        <authorList>
            <person name="Patel B.K."/>
        </authorList>
    </citation>
    <scope>NUCLEOTIDE SEQUENCE [LARGE SCALE GENOMIC DNA]</scope>
    <source>
        <strain evidence="19 20">AeB</strain>
    </source>
</reference>
<evidence type="ECO:0000313" key="19">
    <source>
        <dbReference type="EMBL" id="EYE87815.1"/>
    </source>
</evidence>
<dbReference type="InterPro" id="IPR001357">
    <property type="entry name" value="BRCT_dom"/>
</dbReference>
<dbReference type="InterPro" id="IPR001679">
    <property type="entry name" value="DNA_ligase"/>
</dbReference>
<dbReference type="NCBIfam" id="TIGR00575">
    <property type="entry name" value="dnlj"/>
    <property type="match status" value="1"/>
</dbReference>
<dbReference type="InterPro" id="IPR036420">
    <property type="entry name" value="BRCT_dom_sf"/>
</dbReference>
<keyword evidence="12 16" id="KW-0234">DNA repair</keyword>
<dbReference type="Pfam" id="PF03119">
    <property type="entry name" value="DNA_ligase_ZBD"/>
    <property type="match status" value="1"/>
</dbReference>
<dbReference type="PROSITE" id="PS01056">
    <property type="entry name" value="DNA_LIGASE_N2"/>
    <property type="match status" value="1"/>
</dbReference>
<dbReference type="Gene3D" id="1.10.287.610">
    <property type="entry name" value="Helix hairpin bin"/>
    <property type="match status" value="1"/>
</dbReference>
<evidence type="ECO:0000256" key="9">
    <source>
        <dbReference type="ARBA" id="ARBA00022833"/>
    </source>
</evidence>
<dbReference type="InterPro" id="IPR003583">
    <property type="entry name" value="Hlx-hairpin-Hlx_DNA-bd_motif"/>
</dbReference>
<evidence type="ECO:0000256" key="11">
    <source>
        <dbReference type="ARBA" id="ARBA00023027"/>
    </source>
</evidence>
<dbReference type="SUPFAM" id="SSF56091">
    <property type="entry name" value="DNA ligase/mRNA capping enzyme, catalytic domain"/>
    <property type="match status" value="1"/>
</dbReference>
<dbReference type="Gene3D" id="6.20.10.30">
    <property type="match status" value="1"/>
</dbReference>
<evidence type="ECO:0000256" key="3">
    <source>
        <dbReference type="ARBA" id="ARBA00012722"/>
    </source>
</evidence>
<comment type="catalytic activity">
    <reaction evidence="14 16">
        <text>NAD(+) + (deoxyribonucleotide)n-3'-hydroxyl + 5'-phospho-(deoxyribonucleotide)m = (deoxyribonucleotide)n+m + AMP + beta-nicotinamide D-nucleotide.</text>
        <dbReference type="EC" id="6.5.1.2"/>
    </reaction>
</comment>
<feature type="non-terminal residue" evidence="19">
    <location>
        <position position="1"/>
    </location>
</feature>
<dbReference type="GO" id="GO:0046872">
    <property type="term" value="F:metal ion binding"/>
    <property type="evidence" value="ECO:0007669"/>
    <property type="project" value="UniProtKB-KW"/>
</dbReference>
<dbReference type="Gene3D" id="3.30.470.30">
    <property type="entry name" value="DNA ligase/mRNA capping enzyme"/>
    <property type="match status" value="1"/>
</dbReference>
<dbReference type="EC" id="6.5.1.2" evidence="3 16"/>
<dbReference type="InterPro" id="IPR041663">
    <property type="entry name" value="DisA/LigA_HHH"/>
</dbReference>
<dbReference type="InterPro" id="IPR013840">
    <property type="entry name" value="DNAligase_N"/>
</dbReference>
<dbReference type="AlphaFoldDB" id="A0A017RV72"/>
<dbReference type="GO" id="GO:0003677">
    <property type="term" value="F:DNA binding"/>
    <property type="evidence" value="ECO:0007669"/>
    <property type="project" value="InterPro"/>
</dbReference>
<dbReference type="PANTHER" id="PTHR23389:SF9">
    <property type="entry name" value="DNA LIGASE"/>
    <property type="match status" value="1"/>
</dbReference>
<dbReference type="Proteomes" id="UP000019681">
    <property type="component" value="Unassembled WGS sequence"/>
</dbReference>
<dbReference type="STRING" id="1403537.Q428_11180"/>